<keyword evidence="3" id="KW-1185">Reference proteome</keyword>
<evidence type="ECO:0000256" key="1">
    <source>
        <dbReference type="SAM" id="MobiDB-lite"/>
    </source>
</evidence>
<reference evidence="2" key="2">
    <citation type="journal article" date="2023" name="IMA Fungus">
        <title>Comparative genomic study of the Penicillium genus elucidates a diverse pangenome and 15 lateral gene transfer events.</title>
        <authorList>
            <person name="Petersen C."/>
            <person name="Sorensen T."/>
            <person name="Nielsen M.R."/>
            <person name="Sondergaard T.E."/>
            <person name="Sorensen J.L."/>
            <person name="Fitzpatrick D.A."/>
            <person name="Frisvad J.C."/>
            <person name="Nielsen K.L."/>
        </authorList>
    </citation>
    <scope>NUCLEOTIDE SEQUENCE</scope>
    <source>
        <strain evidence="2">IBT 21917</strain>
    </source>
</reference>
<dbReference type="AlphaFoldDB" id="A0A9W9IS78"/>
<evidence type="ECO:0000313" key="2">
    <source>
        <dbReference type="EMBL" id="KAJ5183064.1"/>
    </source>
</evidence>
<feature type="region of interest" description="Disordered" evidence="1">
    <location>
        <begin position="52"/>
        <end position="71"/>
    </location>
</feature>
<sequence length="71" mass="7830">MEPLSVEAPSPTHGVRRYSPEYQAQPKTYCLTAAHGCKRTSPQARANIGGEHVCNNVNQGREDKKKPRGQP</sequence>
<proteinExistence type="predicted"/>
<protein>
    <submittedName>
        <fullName evidence="2">Uncharacterized protein</fullName>
    </submittedName>
</protein>
<accession>A0A9W9IS78</accession>
<dbReference type="EMBL" id="JAPQKO010000001">
    <property type="protein sequence ID" value="KAJ5183064.1"/>
    <property type="molecule type" value="Genomic_DNA"/>
</dbReference>
<reference evidence="2" key="1">
    <citation type="submission" date="2022-11" db="EMBL/GenBank/DDBJ databases">
        <authorList>
            <person name="Petersen C."/>
        </authorList>
    </citation>
    <scope>NUCLEOTIDE SEQUENCE</scope>
    <source>
        <strain evidence="2">IBT 21917</strain>
    </source>
</reference>
<organism evidence="2 3">
    <name type="scientific">Penicillium capsulatum</name>
    <dbReference type="NCBI Taxonomy" id="69766"/>
    <lineage>
        <taxon>Eukaryota</taxon>
        <taxon>Fungi</taxon>
        <taxon>Dikarya</taxon>
        <taxon>Ascomycota</taxon>
        <taxon>Pezizomycotina</taxon>
        <taxon>Eurotiomycetes</taxon>
        <taxon>Eurotiomycetidae</taxon>
        <taxon>Eurotiales</taxon>
        <taxon>Aspergillaceae</taxon>
        <taxon>Penicillium</taxon>
    </lineage>
</organism>
<gene>
    <name evidence="2" type="ORF">N7492_000680</name>
</gene>
<comment type="caution">
    <text evidence="2">The sequence shown here is derived from an EMBL/GenBank/DDBJ whole genome shotgun (WGS) entry which is preliminary data.</text>
</comment>
<evidence type="ECO:0000313" key="3">
    <source>
        <dbReference type="Proteomes" id="UP001146351"/>
    </source>
</evidence>
<dbReference type="Proteomes" id="UP001146351">
    <property type="component" value="Unassembled WGS sequence"/>
</dbReference>
<feature type="region of interest" description="Disordered" evidence="1">
    <location>
        <begin position="1"/>
        <end position="20"/>
    </location>
</feature>
<name>A0A9W9IS78_9EURO</name>